<dbReference type="Pfam" id="PF06251">
    <property type="entry name" value="Caps_syn_GfcC_C"/>
    <property type="match status" value="1"/>
</dbReference>
<gene>
    <name evidence="3" type="ORF">SAMN04489798_3184</name>
</gene>
<dbReference type="RefSeq" id="WP_090182164.1">
    <property type="nucleotide sequence ID" value="NZ_LT629705.1"/>
</dbReference>
<feature type="signal peptide" evidence="1">
    <location>
        <begin position="1"/>
        <end position="21"/>
    </location>
</feature>
<evidence type="ECO:0000313" key="4">
    <source>
        <dbReference type="Proteomes" id="UP000198827"/>
    </source>
</evidence>
<proteinExistence type="predicted"/>
<dbReference type="Proteomes" id="UP000198827">
    <property type="component" value="Chromosome I"/>
</dbReference>
<dbReference type="EMBL" id="LT629705">
    <property type="protein sequence ID" value="SDO52858.1"/>
    <property type="molecule type" value="Genomic_DNA"/>
</dbReference>
<accession>A0A1H0KA57</accession>
<sequence>MKLSKVLCTCLLWVAGGTSQAAVSVDGDVGHPGPVDLQPGGRALDVMRLARPNPEGYWLAAAWLRRSLLEEQTRLKAGVLFDLKVLQRTALLFDRPSRAALALQMYEHVSRLPVTGRQVAVLDPVAVEVGFARNFRLDDGDSLIYPMRSNVVEVLGAVAEPCELAYRPMQEARDYLQACSPLSGDAEADYLWIIQPDGITRRVGIAPWNRESGQVPAAGSKILVPVKNDDLNPPIPELNQQLAEFLATQLAEVVP</sequence>
<keyword evidence="1" id="KW-0732">Signal</keyword>
<name>A0A1H0KA57_9PSED</name>
<dbReference type="OrthoDB" id="6999256at2"/>
<evidence type="ECO:0000259" key="2">
    <source>
        <dbReference type="Pfam" id="PF06251"/>
    </source>
</evidence>
<protein>
    <submittedName>
        <fullName evidence="3">Capsule biosynthesis GfcC</fullName>
    </submittedName>
</protein>
<dbReference type="AlphaFoldDB" id="A0A1H0KA57"/>
<feature type="domain" description="Capsule biosynthesis GfcC-like C-terminal" evidence="2">
    <location>
        <begin position="163"/>
        <end position="250"/>
    </location>
</feature>
<organism evidence="3 4">
    <name type="scientific">Pseudomonas arsenicoxydans</name>
    <dbReference type="NCBI Taxonomy" id="702115"/>
    <lineage>
        <taxon>Bacteria</taxon>
        <taxon>Pseudomonadati</taxon>
        <taxon>Pseudomonadota</taxon>
        <taxon>Gammaproteobacteria</taxon>
        <taxon>Pseudomonadales</taxon>
        <taxon>Pseudomonadaceae</taxon>
        <taxon>Pseudomonas</taxon>
    </lineage>
</organism>
<dbReference type="Gene3D" id="3.10.560.10">
    <property type="entry name" value="Outer membrane lipoprotein wza domain like"/>
    <property type="match status" value="1"/>
</dbReference>
<evidence type="ECO:0000313" key="3">
    <source>
        <dbReference type="EMBL" id="SDO52858.1"/>
    </source>
</evidence>
<evidence type="ECO:0000256" key="1">
    <source>
        <dbReference type="SAM" id="SignalP"/>
    </source>
</evidence>
<feature type="chain" id="PRO_5009249641" evidence="1">
    <location>
        <begin position="22"/>
        <end position="255"/>
    </location>
</feature>
<reference evidence="3 4" key="1">
    <citation type="submission" date="2016-10" db="EMBL/GenBank/DDBJ databases">
        <authorList>
            <person name="de Groot N.N."/>
        </authorList>
    </citation>
    <scope>NUCLEOTIDE SEQUENCE [LARGE SCALE GENOMIC DNA]</scope>
    <source>
        <strain evidence="3 4">CECT 7543</strain>
    </source>
</reference>
<dbReference type="InterPro" id="IPR010425">
    <property type="entry name" value="Caps_synth_GfcC-like_C"/>
</dbReference>